<dbReference type="InParanoid" id="A0A1E1KUA3"/>
<keyword evidence="1" id="KW-0732">Signal</keyword>
<reference evidence="3" key="1">
    <citation type="submission" date="2016-03" db="EMBL/GenBank/DDBJ databases">
        <authorList>
            <person name="Ploux O."/>
        </authorList>
    </citation>
    <scope>NUCLEOTIDE SEQUENCE [LARGE SCALE GENOMIC DNA]</scope>
    <source>
        <strain evidence="3">UK7</strain>
    </source>
</reference>
<evidence type="ECO:0000313" key="3">
    <source>
        <dbReference type="Proteomes" id="UP000178129"/>
    </source>
</evidence>
<organism evidence="2 3">
    <name type="scientific">Rhynchosporium graminicola</name>
    <dbReference type="NCBI Taxonomy" id="2792576"/>
    <lineage>
        <taxon>Eukaryota</taxon>
        <taxon>Fungi</taxon>
        <taxon>Dikarya</taxon>
        <taxon>Ascomycota</taxon>
        <taxon>Pezizomycotina</taxon>
        <taxon>Leotiomycetes</taxon>
        <taxon>Helotiales</taxon>
        <taxon>Ploettnerulaceae</taxon>
        <taxon>Rhynchosporium</taxon>
    </lineage>
</organism>
<proteinExistence type="predicted"/>
<accession>A0A1E1KUA3</accession>
<name>A0A1E1KUA3_9HELO</name>
<dbReference type="Proteomes" id="UP000178129">
    <property type="component" value="Unassembled WGS sequence"/>
</dbReference>
<dbReference type="AlphaFoldDB" id="A0A1E1KUA3"/>
<gene>
    <name evidence="2" type="ORF">RCO7_01922</name>
</gene>
<protein>
    <submittedName>
        <fullName evidence="2">Uncharacterized protein</fullName>
    </submittedName>
</protein>
<sequence length="250" mass="27119">MNLVLLTTISSLSVQVLAYTPSKWTSFPYLSPASLFSNKLRNGLEHSVPTAPTNAAPISQLLLLPPQQQIHFSPSSPTIFQEAISESTAPNSISVSRAVLFIVERLMYQVLLLLIASPEETGNIESSTDGSQIVLTDIQPVPPTTSPSPPSYATLHARSGYNGYNHVVAGGLLLLGNSDPISTWSETMSWLNAYREQSGIRPYGCLYAISTLGNFIGHSLKENVKVVKNNIKRYNGQWGMVVIGQGFSPD</sequence>
<keyword evidence="3" id="KW-1185">Reference proteome</keyword>
<evidence type="ECO:0000313" key="2">
    <source>
        <dbReference type="EMBL" id="CZT01702.1"/>
    </source>
</evidence>
<dbReference type="EMBL" id="FJUW01000023">
    <property type="protein sequence ID" value="CZT01702.1"/>
    <property type="molecule type" value="Genomic_DNA"/>
</dbReference>
<evidence type="ECO:0000256" key="1">
    <source>
        <dbReference type="SAM" id="SignalP"/>
    </source>
</evidence>
<comment type="caution">
    <text evidence="2">The sequence shown here is derived from an EMBL/GenBank/DDBJ whole genome shotgun (WGS) entry which is preliminary data.</text>
</comment>
<feature type="chain" id="PRO_5009446506" evidence="1">
    <location>
        <begin position="19"/>
        <end position="250"/>
    </location>
</feature>
<feature type="signal peptide" evidence="1">
    <location>
        <begin position="1"/>
        <end position="18"/>
    </location>
</feature>